<feature type="transmembrane region" description="Helical" evidence="1">
    <location>
        <begin position="37"/>
        <end position="58"/>
    </location>
</feature>
<name>A0A183J3J1_9BILA</name>
<evidence type="ECO:0000313" key="2">
    <source>
        <dbReference type="EMBL" id="VDP31810.1"/>
    </source>
</evidence>
<evidence type="ECO:0000313" key="3">
    <source>
        <dbReference type="Proteomes" id="UP000270296"/>
    </source>
</evidence>
<evidence type="ECO:0000256" key="1">
    <source>
        <dbReference type="SAM" id="Phobius"/>
    </source>
</evidence>
<protein>
    <submittedName>
        <fullName evidence="2 4">Uncharacterized protein</fullName>
    </submittedName>
</protein>
<dbReference type="WBParaSite" id="SBAD_0001080501-mRNA-1">
    <property type="protein sequence ID" value="SBAD_0001080501-mRNA-1"/>
    <property type="gene ID" value="SBAD_0001080501"/>
</dbReference>
<keyword evidence="3" id="KW-1185">Reference proteome</keyword>
<keyword evidence="1" id="KW-0812">Transmembrane</keyword>
<dbReference type="EMBL" id="UZAM01014078">
    <property type="protein sequence ID" value="VDP31810.1"/>
    <property type="molecule type" value="Genomic_DNA"/>
</dbReference>
<organism evidence="4">
    <name type="scientific">Soboliphyme baturini</name>
    <dbReference type="NCBI Taxonomy" id="241478"/>
    <lineage>
        <taxon>Eukaryota</taxon>
        <taxon>Metazoa</taxon>
        <taxon>Ecdysozoa</taxon>
        <taxon>Nematoda</taxon>
        <taxon>Enoplea</taxon>
        <taxon>Dorylaimia</taxon>
        <taxon>Dioctophymatida</taxon>
        <taxon>Dioctophymatoidea</taxon>
        <taxon>Soboliphymatidae</taxon>
        <taxon>Soboliphyme</taxon>
    </lineage>
</organism>
<keyword evidence="1" id="KW-0472">Membrane</keyword>
<gene>
    <name evidence="2" type="ORF">SBAD_LOCUS10439</name>
</gene>
<dbReference type="AlphaFoldDB" id="A0A183J3J1"/>
<dbReference type="Proteomes" id="UP000270296">
    <property type="component" value="Unassembled WGS sequence"/>
</dbReference>
<evidence type="ECO:0000313" key="4">
    <source>
        <dbReference type="WBParaSite" id="SBAD_0001080501-mRNA-1"/>
    </source>
</evidence>
<reference evidence="4" key="1">
    <citation type="submission" date="2016-06" db="UniProtKB">
        <authorList>
            <consortium name="WormBaseParasite"/>
        </authorList>
    </citation>
    <scope>IDENTIFICATION</scope>
</reference>
<proteinExistence type="predicted"/>
<accession>A0A183J3J1</accession>
<keyword evidence="1" id="KW-1133">Transmembrane helix</keyword>
<sequence>MGINLYVARCGVIPIKSLSSCSSSDGWRSTADAKKETANVCASASTSFFVFVLSCLVIRFSRSFSDVLVIIGNLSVENDLTLAVGTHNSSDDNMSHNGWRRERPTPHFAQQLADVRRQRTLHYSICVFSPKMMDRLDSGVLEPILN</sequence>
<reference evidence="2 3" key="2">
    <citation type="submission" date="2018-11" db="EMBL/GenBank/DDBJ databases">
        <authorList>
            <consortium name="Pathogen Informatics"/>
        </authorList>
    </citation>
    <scope>NUCLEOTIDE SEQUENCE [LARGE SCALE GENOMIC DNA]</scope>
</reference>